<protein>
    <submittedName>
        <fullName evidence="2">Uncharacterized protein</fullName>
    </submittedName>
</protein>
<accession>A0A426ZNZ7</accession>
<gene>
    <name evidence="2" type="ORF">B296_00009065</name>
</gene>
<feature type="region of interest" description="Disordered" evidence="1">
    <location>
        <begin position="112"/>
        <end position="143"/>
    </location>
</feature>
<organism evidence="2 3">
    <name type="scientific">Ensete ventricosum</name>
    <name type="common">Abyssinian banana</name>
    <name type="synonym">Musa ensete</name>
    <dbReference type="NCBI Taxonomy" id="4639"/>
    <lineage>
        <taxon>Eukaryota</taxon>
        <taxon>Viridiplantae</taxon>
        <taxon>Streptophyta</taxon>
        <taxon>Embryophyta</taxon>
        <taxon>Tracheophyta</taxon>
        <taxon>Spermatophyta</taxon>
        <taxon>Magnoliopsida</taxon>
        <taxon>Liliopsida</taxon>
        <taxon>Zingiberales</taxon>
        <taxon>Musaceae</taxon>
        <taxon>Ensete</taxon>
    </lineage>
</organism>
<reference evidence="2 3" key="1">
    <citation type="journal article" date="2014" name="Agronomy (Basel)">
        <title>A Draft Genome Sequence for Ensete ventricosum, the Drought-Tolerant Tree Against Hunger.</title>
        <authorList>
            <person name="Harrison J."/>
            <person name="Moore K.A."/>
            <person name="Paszkiewicz K."/>
            <person name="Jones T."/>
            <person name="Grant M."/>
            <person name="Ambacheew D."/>
            <person name="Muzemil S."/>
            <person name="Studholme D.J."/>
        </authorList>
    </citation>
    <scope>NUCLEOTIDE SEQUENCE [LARGE SCALE GENOMIC DNA]</scope>
</reference>
<name>A0A426ZNZ7_ENSVE</name>
<evidence type="ECO:0000313" key="3">
    <source>
        <dbReference type="Proteomes" id="UP000287651"/>
    </source>
</evidence>
<evidence type="ECO:0000256" key="1">
    <source>
        <dbReference type="SAM" id="MobiDB-lite"/>
    </source>
</evidence>
<feature type="compositionally biased region" description="Gly residues" evidence="1">
    <location>
        <begin position="121"/>
        <end position="138"/>
    </location>
</feature>
<proteinExistence type="predicted"/>
<dbReference type="Proteomes" id="UP000287651">
    <property type="component" value="Unassembled WGS sequence"/>
</dbReference>
<sequence length="200" mass="20169">MPASSSPLSFSSRARILVPAAKRQKLEKKKRLGVQMGTGPLPVVVGCTPSSHQMVGTSSSSGFGDGDGLLGGFGAAIGHGGLRRKSGHAGGGGCVAGEIGRVKTAREDAVAEVAGGRERGGGWGPRRAGGGGGDGGGEGDGHEAEALPLEVLHRRPHVLLHQLCHLVLRHRQAVAAAVCSATSRPALPLFNSPTIINSSS</sequence>
<dbReference type="EMBL" id="AMZH03005711">
    <property type="protein sequence ID" value="RRT65753.1"/>
    <property type="molecule type" value="Genomic_DNA"/>
</dbReference>
<dbReference type="AlphaFoldDB" id="A0A426ZNZ7"/>
<evidence type="ECO:0000313" key="2">
    <source>
        <dbReference type="EMBL" id="RRT65753.1"/>
    </source>
</evidence>
<comment type="caution">
    <text evidence="2">The sequence shown here is derived from an EMBL/GenBank/DDBJ whole genome shotgun (WGS) entry which is preliminary data.</text>
</comment>